<dbReference type="SUPFAM" id="SSF52540">
    <property type="entry name" value="P-loop containing nucleoside triphosphate hydrolases"/>
    <property type="match status" value="1"/>
</dbReference>
<dbReference type="GO" id="GO:0006281">
    <property type="term" value="P:DNA repair"/>
    <property type="evidence" value="ECO:0007669"/>
    <property type="project" value="UniProtKB-KW"/>
</dbReference>
<dbReference type="InterPro" id="IPR027417">
    <property type="entry name" value="P-loop_NTPase"/>
</dbReference>
<keyword evidence="1" id="KW-0378">Hydrolase</keyword>
<dbReference type="PANTHER" id="PTHR10492">
    <property type="match status" value="1"/>
</dbReference>
<feature type="domain" description="DNA helicase Pif1-like DEAD-box helicase" evidence="2">
    <location>
        <begin position="599"/>
        <end position="690"/>
    </location>
</feature>
<name>A0A2S4PKD7_9PEZI</name>
<comment type="cofactor">
    <cofactor evidence="1">
        <name>Mg(2+)</name>
        <dbReference type="ChEBI" id="CHEBI:18420"/>
    </cofactor>
</comment>
<dbReference type="Pfam" id="PF21530">
    <property type="entry name" value="Pif1_2B_dom"/>
    <property type="match status" value="1"/>
</dbReference>
<dbReference type="InterPro" id="IPR010285">
    <property type="entry name" value="DNA_helicase_pif1-like_DEAD"/>
</dbReference>
<dbReference type="GO" id="GO:0006310">
    <property type="term" value="P:DNA recombination"/>
    <property type="evidence" value="ECO:0007669"/>
    <property type="project" value="UniProtKB-KW"/>
</dbReference>
<dbReference type="GO" id="GO:0043139">
    <property type="term" value="F:5'-3' DNA helicase activity"/>
    <property type="evidence" value="ECO:0007669"/>
    <property type="project" value="UniProtKB-EC"/>
</dbReference>
<dbReference type="GO" id="GO:0000723">
    <property type="term" value="P:telomere maintenance"/>
    <property type="evidence" value="ECO:0007669"/>
    <property type="project" value="InterPro"/>
</dbReference>
<keyword evidence="1" id="KW-0234">DNA repair</keyword>
<feature type="non-terminal residue" evidence="5">
    <location>
        <position position="910"/>
    </location>
</feature>
<feature type="domain" description="DNA helicase Pif1-like 2B" evidence="4">
    <location>
        <begin position="802"/>
        <end position="848"/>
    </location>
</feature>
<keyword evidence="1" id="KW-0347">Helicase</keyword>
<dbReference type="Proteomes" id="UP000237438">
    <property type="component" value="Unassembled WGS sequence"/>
</dbReference>
<keyword evidence="1" id="KW-0233">DNA recombination</keyword>
<proteinExistence type="inferred from homology"/>
<dbReference type="Gene3D" id="3.40.50.300">
    <property type="entry name" value="P-loop containing nucleotide triphosphate hydrolases"/>
    <property type="match status" value="1"/>
</dbReference>
<sequence>MRFNVGISMSCTQGLRNNVVIASTRNSEFQACIQQKNFSTSSPLPRRLCKEMENERDTSVIMRWIITEEKFKADEEDTNITREENLAVDRRDPPEALKWLWTSEQREAKEFRRNSRSYNRAFAFTSLNYTADKRLEERGIRGALREGAMPSFAQLYFVEPNVANEMRAAASNLNTRLVNETSEVIEQTNPFVSHYRAAHDILNSTNVKEASVGTDRQRFNLPTAQEVAVVIPDEVESDNRNNFLFARNEDGSLHRQFQYIHRSHPAYLPLHYVLFYPYRNPGYRWSIPLGASDQRIRGNDNHSEESLDENSHGKVSARMFYRYHLFPRLDTITGSKQDTIRADMYCGAIDALRVEFDTRQIGKPVILAASYVGGDRHMIKCYQQEILSQLQHSQSPNSRPDLIAITFKLKLDGLLYDVKEKNVYGKCIGDSLSIEYQKRSLPHAHLILHLHRDDVPRTVEQIDELVCAQMPTNDPELAAFVKTHLTHGPCGSDFLNAPCMRDGKCSKGFPKRWCERTVLAENSYPEYARPNNGVTWGSDRFTFDNRWVVPFSLYLTKKYSAHINVEVAHGIQAIKYFAKYVYKGSDRASLALQGEYDDIANGRTAHSLFRIPLECTETSTCNVEGQSSLASLLSPTTLIIWDEVTMQLKHDFSAVDKLLRDITGRKTQLFGGIPVLLGGDFAQILPVSYSPGLDGEENERFTNWLTRLSYTPHLQGDIDIPDWIKSTDDGKVFREFFYPEQLLEANDSSIFHDRAILASTNDSVDMFNSEAAELRHAQFHEYYACDQAEKDESGQVSDYTPEYLRSLVPQGLPLGIIKLQIGMPVMLIRNYYPKHGLSKGTRLIVTVLFKFCIKGRIISQDPRYHGKEHIISRIMLSPSKKLPFTLIRKQLPLRPCFSMTINKSQGQTLQ</sequence>
<evidence type="ECO:0000259" key="3">
    <source>
        <dbReference type="Pfam" id="PF14214"/>
    </source>
</evidence>
<evidence type="ECO:0000313" key="6">
    <source>
        <dbReference type="Proteomes" id="UP000237438"/>
    </source>
</evidence>
<comment type="catalytic activity">
    <reaction evidence="1">
        <text>ATP + H2O = ADP + phosphate + H(+)</text>
        <dbReference type="Rhea" id="RHEA:13065"/>
        <dbReference type="ChEBI" id="CHEBI:15377"/>
        <dbReference type="ChEBI" id="CHEBI:15378"/>
        <dbReference type="ChEBI" id="CHEBI:30616"/>
        <dbReference type="ChEBI" id="CHEBI:43474"/>
        <dbReference type="ChEBI" id="CHEBI:456216"/>
        <dbReference type="EC" id="5.6.2.3"/>
    </reaction>
</comment>
<evidence type="ECO:0000259" key="4">
    <source>
        <dbReference type="Pfam" id="PF21530"/>
    </source>
</evidence>
<keyword evidence="1" id="KW-0227">DNA damage</keyword>
<protein>
    <recommendedName>
        <fullName evidence="1">ATP-dependent DNA helicase</fullName>
        <ecNumber evidence="1">5.6.2.3</ecNumber>
    </recommendedName>
</protein>
<reference evidence="5 6" key="1">
    <citation type="submission" date="2017-10" db="EMBL/GenBank/DDBJ databases">
        <title>Development of genomic resources for the powdery mildew, Erysiphe pulchra.</title>
        <authorList>
            <person name="Wadl P.A."/>
            <person name="Mack B.M."/>
            <person name="Moore G."/>
            <person name="Beltz S.B."/>
        </authorList>
    </citation>
    <scope>NUCLEOTIDE SEQUENCE [LARGE SCALE GENOMIC DNA]</scope>
    <source>
        <strain evidence="5">Cflorida</strain>
    </source>
</reference>
<gene>
    <name evidence="5" type="ORF">EPUL_004334</name>
</gene>
<dbReference type="Pfam" id="PF05970">
    <property type="entry name" value="PIF1"/>
    <property type="match status" value="1"/>
</dbReference>
<evidence type="ECO:0000256" key="1">
    <source>
        <dbReference type="RuleBase" id="RU363044"/>
    </source>
</evidence>
<dbReference type="InterPro" id="IPR025476">
    <property type="entry name" value="Helitron_helicase-like"/>
</dbReference>
<keyword evidence="1" id="KW-0547">Nucleotide-binding</keyword>
<organism evidence="5 6">
    <name type="scientific">Erysiphe pulchra</name>
    <dbReference type="NCBI Taxonomy" id="225359"/>
    <lineage>
        <taxon>Eukaryota</taxon>
        <taxon>Fungi</taxon>
        <taxon>Dikarya</taxon>
        <taxon>Ascomycota</taxon>
        <taxon>Pezizomycotina</taxon>
        <taxon>Leotiomycetes</taxon>
        <taxon>Erysiphales</taxon>
        <taxon>Erysiphaceae</taxon>
        <taxon>Erysiphe</taxon>
    </lineage>
</organism>
<comment type="caution">
    <text evidence="5">The sequence shown here is derived from an EMBL/GenBank/DDBJ whole genome shotgun (WGS) entry which is preliminary data.</text>
</comment>
<dbReference type="GO" id="GO:0005524">
    <property type="term" value="F:ATP binding"/>
    <property type="evidence" value="ECO:0007669"/>
    <property type="project" value="UniProtKB-KW"/>
</dbReference>
<dbReference type="AlphaFoldDB" id="A0A2S4PKD7"/>
<dbReference type="EMBL" id="PEDP01002690">
    <property type="protein sequence ID" value="POS82510.1"/>
    <property type="molecule type" value="Genomic_DNA"/>
</dbReference>
<dbReference type="InterPro" id="IPR049163">
    <property type="entry name" value="Pif1-like_2B_dom"/>
</dbReference>
<evidence type="ECO:0000313" key="5">
    <source>
        <dbReference type="EMBL" id="POS82510.1"/>
    </source>
</evidence>
<accession>A0A2S4PKD7</accession>
<keyword evidence="1" id="KW-0067">ATP-binding</keyword>
<dbReference type="Pfam" id="PF14214">
    <property type="entry name" value="Helitron_like_N"/>
    <property type="match status" value="1"/>
</dbReference>
<dbReference type="PANTHER" id="PTHR10492:SF95">
    <property type="entry name" value="HELITRON HELICASE-LIKE DOMAIN-CONTAINING PROTEIN"/>
    <property type="match status" value="1"/>
</dbReference>
<evidence type="ECO:0000259" key="2">
    <source>
        <dbReference type="Pfam" id="PF05970"/>
    </source>
</evidence>
<dbReference type="STRING" id="225359.A0A2S4PKD7"/>
<keyword evidence="6" id="KW-1185">Reference proteome</keyword>
<feature type="domain" description="Helitron helicase-like" evidence="3">
    <location>
        <begin position="384"/>
        <end position="448"/>
    </location>
</feature>
<dbReference type="OrthoDB" id="4360910at2759"/>
<dbReference type="EC" id="5.6.2.3" evidence="1"/>
<dbReference type="GO" id="GO:0016887">
    <property type="term" value="F:ATP hydrolysis activity"/>
    <property type="evidence" value="ECO:0007669"/>
    <property type="project" value="RHEA"/>
</dbReference>
<comment type="similarity">
    <text evidence="1">Belongs to the helicase family.</text>
</comment>